<dbReference type="InterPro" id="IPR052479">
    <property type="entry name" value="GPI-anchor_Adhesion_Reg"/>
</dbReference>
<feature type="domain" description="Yeast cell wall synthesis Kre9/Knh1-like N-terminal" evidence="4">
    <location>
        <begin position="24"/>
        <end position="115"/>
    </location>
</feature>
<dbReference type="EMBL" id="MU864351">
    <property type="protein sequence ID" value="KAK4193225.1"/>
    <property type="molecule type" value="Genomic_DNA"/>
</dbReference>
<reference evidence="5" key="2">
    <citation type="submission" date="2023-05" db="EMBL/GenBank/DDBJ databases">
        <authorList>
            <consortium name="Lawrence Berkeley National Laboratory"/>
            <person name="Steindorff A."/>
            <person name="Hensen N."/>
            <person name="Bonometti L."/>
            <person name="Westerberg I."/>
            <person name="Brannstrom I.O."/>
            <person name="Guillou S."/>
            <person name="Cros-Aarteil S."/>
            <person name="Calhoun S."/>
            <person name="Haridas S."/>
            <person name="Kuo A."/>
            <person name="Mondo S."/>
            <person name="Pangilinan J."/>
            <person name="Riley R."/>
            <person name="Labutti K."/>
            <person name="Andreopoulos B."/>
            <person name="Lipzen A."/>
            <person name="Chen C."/>
            <person name="Yanf M."/>
            <person name="Daum C."/>
            <person name="Ng V."/>
            <person name="Clum A."/>
            <person name="Ohm R."/>
            <person name="Martin F."/>
            <person name="Silar P."/>
            <person name="Natvig D."/>
            <person name="Lalanne C."/>
            <person name="Gautier V."/>
            <person name="Ament-Velasquez S.L."/>
            <person name="Kruys A."/>
            <person name="Hutchinson M.I."/>
            <person name="Powell A.J."/>
            <person name="Barry K."/>
            <person name="Miller A.N."/>
            <person name="Grigoriev I.V."/>
            <person name="Debuchy R."/>
            <person name="Gladieux P."/>
            <person name="Thoren M.H."/>
            <person name="Johannesson H."/>
        </authorList>
    </citation>
    <scope>NUCLEOTIDE SEQUENCE</scope>
    <source>
        <strain evidence="5">PSN309</strain>
    </source>
</reference>
<evidence type="ECO:0000256" key="1">
    <source>
        <dbReference type="ARBA" id="ARBA00022729"/>
    </source>
</evidence>
<dbReference type="InterPro" id="IPR018466">
    <property type="entry name" value="Kre9/Knh1-like_N"/>
</dbReference>
<keyword evidence="6" id="KW-1185">Reference proteome</keyword>
<name>A0AAN7APT8_9PEZI</name>
<evidence type="ECO:0000256" key="2">
    <source>
        <dbReference type="SAM" id="MobiDB-lite"/>
    </source>
</evidence>
<organism evidence="5 6">
    <name type="scientific">Podospora australis</name>
    <dbReference type="NCBI Taxonomy" id="1536484"/>
    <lineage>
        <taxon>Eukaryota</taxon>
        <taxon>Fungi</taxon>
        <taxon>Dikarya</taxon>
        <taxon>Ascomycota</taxon>
        <taxon>Pezizomycotina</taxon>
        <taxon>Sordariomycetes</taxon>
        <taxon>Sordariomycetidae</taxon>
        <taxon>Sordariales</taxon>
        <taxon>Podosporaceae</taxon>
        <taxon>Podospora</taxon>
    </lineage>
</organism>
<dbReference type="Proteomes" id="UP001302126">
    <property type="component" value="Unassembled WGS sequence"/>
</dbReference>
<feature type="region of interest" description="Disordered" evidence="2">
    <location>
        <begin position="202"/>
        <end position="230"/>
    </location>
</feature>
<reference evidence="5" key="1">
    <citation type="journal article" date="2023" name="Mol. Phylogenet. Evol.">
        <title>Genome-scale phylogeny and comparative genomics of the fungal order Sordariales.</title>
        <authorList>
            <person name="Hensen N."/>
            <person name="Bonometti L."/>
            <person name="Westerberg I."/>
            <person name="Brannstrom I.O."/>
            <person name="Guillou S."/>
            <person name="Cros-Aarteil S."/>
            <person name="Calhoun S."/>
            <person name="Haridas S."/>
            <person name="Kuo A."/>
            <person name="Mondo S."/>
            <person name="Pangilinan J."/>
            <person name="Riley R."/>
            <person name="LaButti K."/>
            <person name="Andreopoulos B."/>
            <person name="Lipzen A."/>
            <person name="Chen C."/>
            <person name="Yan M."/>
            <person name="Daum C."/>
            <person name="Ng V."/>
            <person name="Clum A."/>
            <person name="Steindorff A."/>
            <person name="Ohm R.A."/>
            <person name="Martin F."/>
            <person name="Silar P."/>
            <person name="Natvig D.O."/>
            <person name="Lalanne C."/>
            <person name="Gautier V."/>
            <person name="Ament-Velasquez S.L."/>
            <person name="Kruys A."/>
            <person name="Hutchinson M.I."/>
            <person name="Powell A.J."/>
            <person name="Barry K."/>
            <person name="Miller A.N."/>
            <person name="Grigoriev I.V."/>
            <person name="Debuchy R."/>
            <person name="Gladieux P."/>
            <person name="Hiltunen Thoren M."/>
            <person name="Johannesson H."/>
        </authorList>
    </citation>
    <scope>NUCLEOTIDE SEQUENCE</scope>
    <source>
        <strain evidence="5">PSN309</strain>
    </source>
</reference>
<evidence type="ECO:0000259" key="4">
    <source>
        <dbReference type="Pfam" id="PF10342"/>
    </source>
</evidence>
<evidence type="ECO:0000256" key="3">
    <source>
        <dbReference type="SAM" id="SignalP"/>
    </source>
</evidence>
<comment type="caution">
    <text evidence="5">The sequence shown here is derived from an EMBL/GenBank/DDBJ whole genome shotgun (WGS) entry which is preliminary data.</text>
</comment>
<evidence type="ECO:0000313" key="5">
    <source>
        <dbReference type="EMBL" id="KAK4193225.1"/>
    </source>
</evidence>
<sequence length="262" mass="27826">MRVLSFIGAIAAIPSLVSAIHFIEPTSNSTLRKGDTYTVKWGSVDTDPGLFSLYLVNFVNWPPFYTQLAADVSTESGEYEVTIPCAVDASWGYQFNAINGTNVYVIHAQTPKFYVRNGFCSGENLDIPSIPVVTDTLQQPTCEAVTVTATATAAAITAEPTCDSEPITVTATVTSTVTISEGSVVLEPSTTCTDGIAAEESGSLVKEVPSPAPAPETEEPAQPITTPKPTVLQFNPHTESVIKVYSTKYIDLSEVTDGSCVC</sequence>
<gene>
    <name evidence="5" type="ORF">QBC35DRAFT_480951</name>
</gene>
<keyword evidence="1 3" id="KW-0732">Signal</keyword>
<dbReference type="PANTHER" id="PTHR35185">
    <property type="entry name" value="SERINE/THREONINE-RICH PROTEIN ADG2-RELATED"/>
    <property type="match status" value="1"/>
</dbReference>
<dbReference type="Pfam" id="PF10342">
    <property type="entry name" value="Kre9_KNH"/>
    <property type="match status" value="1"/>
</dbReference>
<feature type="signal peptide" evidence="3">
    <location>
        <begin position="1"/>
        <end position="19"/>
    </location>
</feature>
<accession>A0AAN7APT8</accession>
<dbReference type="PANTHER" id="PTHR35185:SF2">
    <property type="entry name" value="EXTRACELLULAR PROLINE-SERINE RICH PROTEIN (AFU_ORTHOLOGUE AFUA_8G07090)"/>
    <property type="match status" value="1"/>
</dbReference>
<evidence type="ECO:0000313" key="6">
    <source>
        <dbReference type="Proteomes" id="UP001302126"/>
    </source>
</evidence>
<feature type="chain" id="PRO_5042855478" evidence="3">
    <location>
        <begin position="20"/>
        <end position="262"/>
    </location>
</feature>
<proteinExistence type="predicted"/>
<dbReference type="AlphaFoldDB" id="A0AAN7APT8"/>
<protein>
    <submittedName>
        <fullName evidence="5">Ser-Thr-rich glycosyl-phosphatidyl-inositol-anchored membrane family-domain-containing protein</fullName>
    </submittedName>
</protein>